<keyword evidence="1" id="KW-0732">Signal</keyword>
<proteinExistence type="predicted"/>
<feature type="signal peptide" evidence="1">
    <location>
        <begin position="1"/>
        <end position="26"/>
    </location>
</feature>
<organism evidence="2">
    <name type="scientific">uncultured spirochete</name>
    <dbReference type="NCBI Taxonomy" id="156406"/>
    <lineage>
        <taxon>Bacteria</taxon>
        <taxon>Pseudomonadati</taxon>
        <taxon>Spirochaetota</taxon>
        <taxon>Spirochaetia</taxon>
        <taxon>Spirochaetales</taxon>
        <taxon>environmental samples</taxon>
    </lineage>
</organism>
<evidence type="ECO:0000256" key="1">
    <source>
        <dbReference type="SAM" id="SignalP"/>
    </source>
</evidence>
<sequence length="325" mass="36898">MGCAKCSIMKALLFSMLIFAVLPSLAEAIEPFPYRLFPSLYRKENFTRIDQNMSPANYQASGGFLWDRVPLVANNTIVAYYGSPLSDRMGILGRYPKEKIAEMVKATASEYDQVNGKDGVIPALYIIYGTCWPGGEIGYLDDKALVEYIKYAQSEGMLVFVDHQIGRYSVHEAMDKILPFLQYPNVHLAIDPEWRTLSPMKEIGSITAEELNDAQDYMDAYIRQHNIPGIRMLVVHQFADKMIQTRREVRSHRDRVILIHTADGFGTPQMKKATYQRNAIALNMPVKGFKLFFKSDFPAAGFDMPLMSPAEVMQLDPRPSLIIYQ</sequence>
<gene>
    <name evidence="2" type="ORF">SPIRO4BDMA_80077</name>
</gene>
<feature type="chain" id="PRO_5018258738" description="Lipoprotein" evidence="1">
    <location>
        <begin position="27"/>
        <end position="325"/>
    </location>
</feature>
<dbReference type="EMBL" id="FWDO01000008">
    <property type="protein sequence ID" value="SLM19970.1"/>
    <property type="molecule type" value="Genomic_DNA"/>
</dbReference>
<protein>
    <recommendedName>
        <fullName evidence="3">Lipoprotein</fullName>
    </recommendedName>
</protein>
<name>A0A3P3XUK4_9SPIR</name>
<dbReference type="AlphaFoldDB" id="A0A3P3XUK4"/>
<evidence type="ECO:0008006" key="3">
    <source>
        <dbReference type="Google" id="ProtNLM"/>
    </source>
</evidence>
<accession>A0A3P3XUK4</accession>
<reference evidence="2" key="1">
    <citation type="submission" date="2017-02" db="EMBL/GenBank/DDBJ databases">
        <authorList>
            <person name="Regsiter A."/>
            <person name="William W."/>
        </authorList>
    </citation>
    <scope>NUCLEOTIDE SEQUENCE</scope>
    <source>
        <strain evidence="2">BdmA 4</strain>
    </source>
</reference>
<evidence type="ECO:0000313" key="2">
    <source>
        <dbReference type="EMBL" id="SLM19970.1"/>
    </source>
</evidence>